<dbReference type="OrthoDB" id="79485at2759"/>
<feature type="region of interest" description="Disordered" evidence="1">
    <location>
        <begin position="277"/>
        <end position="337"/>
    </location>
</feature>
<gene>
    <name evidence="2" type="ORF">H257_05610</name>
</gene>
<dbReference type="AlphaFoldDB" id="W4GQW1"/>
<dbReference type="EMBL" id="KI913123">
    <property type="protein sequence ID" value="ETV82100.1"/>
    <property type="molecule type" value="Genomic_DNA"/>
</dbReference>
<dbReference type="VEuPathDB" id="FungiDB:H257_05610"/>
<sequence length="668" mass="73015">MESDAKDARHAKMSRRPTRAPQEMKLCMASPPSSPTSSTSPTSWVGSTSPVVAPNIVDRTVKTRSQFRVTISADALGTSTEDRGSGWSSPRALPYRPLGKPDLSMKLSPNLRSPNVRNESQAKSGFCPSKSNDVRSNEPTTPNGRTESSNPTSGTFTLADDMVGLKTHSNLPAYSPSHIKHLQCPTRVQTDPSYAVLQQAIRDCAVRVCSVKYGGCAFSRAMVPHGANDVVRDLPSTTSLSPEKHVYLPYTTRKPQSSPPVPPLTTLHDFMIDSEANSKLQKSVPSSPSSRSLRGGRHLHSPPHSPHHLHIPLPHVPLHDTSPSTSSKAMESPATSSDAHAAYVDALSKSLDGVLAPLVTHPSQRLSSYSASSPLQPSAALPDASPCGANNMPLSLVQTVAPPLALPPSSLHPHQYHSHLHGIERLQLVIAAREDMKQVFSHDLLAILRSLDHGRWTCFCLKYAAFHTHRDLHVALFHMNDLSETTRRQNMAAAAFHAATWFTGLLAVVAKFTPINAHHTAPPATPPPACAFVLDTIRQMVESGYEIHRAVVCSLVLCMTESELQLESTQAVLMYLRSVVQLSLDDWERFFASAHLQPPREVLEHRAQLQHAARKRSKMNFAKIKQVIRTKGMMEAVVIPRMHLIHRQSPTMPPNGHVARPTTDLPSS</sequence>
<dbReference type="GeneID" id="20807606"/>
<accession>W4GQW1</accession>
<organism evidence="2">
    <name type="scientific">Aphanomyces astaci</name>
    <name type="common">Crayfish plague agent</name>
    <dbReference type="NCBI Taxonomy" id="112090"/>
    <lineage>
        <taxon>Eukaryota</taxon>
        <taxon>Sar</taxon>
        <taxon>Stramenopiles</taxon>
        <taxon>Oomycota</taxon>
        <taxon>Saprolegniomycetes</taxon>
        <taxon>Saprolegniales</taxon>
        <taxon>Verrucalvaceae</taxon>
        <taxon>Aphanomyces</taxon>
    </lineage>
</organism>
<protein>
    <submittedName>
        <fullName evidence="2">Uncharacterized protein</fullName>
    </submittedName>
</protein>
<reference evidence="2" key="1">
    <citation type="submission" date="2013-12" db="EMBL/GenBank/DDBJ databases">
        <title>The Genome Sequence of Aphanomyces astaci APO3.</title>
        <authorList>
            <consortium name="The Broad Institute Genomics Platform"/>
            <person name="Russ C."/>
            <person name="Tyler B."/>
            <person name="van West P."/>
            <person name="Dieguez-Uribeondo J."/>
            <person name="Young S.K."/>
            <person name="Zeng Q."/>
            <person name="Gargeya S."/>
            <person name="Fitzgerald M."/>
            <person name="Abouelleil A."/>
            <person name="Alvarado L."/>
            <person name="Chapman S.B."/>
            <person name="Gainer-Dewar J."/>
            <person name="Goldberg J."/>
            <person name="Griggs A."/>
            <person name="Gujja S."/>
            <person name="Hansen M."/>
            <person name="Howarth C."/>
            <person name="Imamovic A."/>
            <person name="Ireland A."/>
            <person name="Larimer J."/>
            <person name="McCowan C."/>
            <person name="Murphy C."/>
            <person name="Pearson M."/>
            <person name="Poon T.W."/>
            <person name="Priest M."/>
            <person name="Roberts A."/>
            <person name="Saif S."/>
            <person name="Shea T."/>
            <person name="Sykes S."/>
            <person name="Wortman J."/>
            <person name="Nusbaum C."/>
            <person name="Birren B."/>
        </authorList>
    </citation>
    <scope>NUCLEOTIDE SEQUENCE [LARGE SCALE GENOMIC DNA]</scope>
    <source>
        <strain evidence="2">APO3</strain>
    </source>
</reference>
<feature type="compositionally biased region" description="Basic and acidic residues" evidence="1">
    <location>
        <begin position="1"/>
        <end position="10"/>
    </location>
</feature>
<feature type="compositionally biased region" description="Polar residues" evidence="1">
    <location>
        <begin position="110"/>
        <end position="123"/>
    </location>
</feature>
<feature type="region of interest" description="Disordered" evidence="1">
    <location>
        <begin position="1"/>
        <end position="53"/>
    </location>
</feature>
<dbReference type="RefSeq" id="XP_009828837.1">
    <property type="nucleotide sequence ID" value="XM_009830535.1"/>
</dbReference>
<feature type="compositionally biased region" description="Basic residues" evidence="1">
    <location>
        <begin position="294"/>
        <end position="310"/>
    </location>
</feature>
<feature type="compositionally biased region" description="Polar residues" evidence="1">
    <location>
        <begin position="137"/>
        <end position="156"/>
    </location>
</feature>
<evidence type="ECO:0000313" key="2">
    <source>
        <dbReference type="EMBL" id="ETV82100.1"/>
    </source>
</evidence>
<feature type="compositionally biased region" description="Low complexity" evidence="1">
    <location>
        <begin position="35"/>
        <end position="52"/>
    </location>
</feature>
<feature type="region of interest" description="Disordered" evidence="1">
    <location>
        <begin position="648"/>
        <end position="668"/>
    </location>
</feature>
<name>W4GQW1_APHAT</name>
<feature type="region of interest" description="Disordered" evidence="1">
    <location>
        <begin position="77"/>
        <end position="158"/>
    </location>
</feature>
<feature type="compositionally biased region" description="Polar residues" evidence="1">
    <location>
        <begin position="321"/>
        <end position="337"/>
    </location>
</feature>
<proteinExistence type="predicted"/>
<evidence type="ECO:0000256" key="1">
    <source>
        <dbReference type="SAM" id="MobiDB-lite"/>
    </source>
</evidence>